<dbReference type="EMBL" id="UZAK01002005">
    <property type="protein sequence ID" value="VDO72698.1"/>
    <property type="molecule type" value="Genomic_DNA"/>
</dbReference>
<reference evidence="4" key="1">
    <citation type="submission" date="2016-06" db="UniProtKB">
        <authorList>
            <consortium name="WormBaseParasite"/>
        </authorList>
    </citation>
    <scope>IDENTIFICATION</scope>
</reference>
<evidence type="ECO:0000313" key="3">
    <source>
        <dbReference type="Proteomes" id="UP000279833"/>
    </source>
</evidence>
<sequence length="123" mass="13437">MSATLPRGHRAQEANLSHSGLIRTASQREDFNEGHLATESHTISRHNLSGNNNIGSGLIVNSNGDITPSGKRGFQMIDLGQPKRALLSRIDYGVRTIQGACEDIDKPIYEDEEALFGDDIVCF</sequence>
<evidence type="ECO:0000313" key="2">
    <source>
        <dbReference type="EMBL" id="VDO72698.1"/>
    </source>
</evidence>
<name>A0A183JHK1_9TREM</name>
<protein>
    <submittedName>
        <fullName evidence="4">Talin_middle domain-containing protein</fullName>
    </submittedName>
</protein>
<gene>
    <name evidence="2" type="ORF">SCUD_LOCUS2175</name>
</gene>
<reference evidence="2 3" key="2">
    <citation type="submission" date="2018-11" db="EMBL/GenBank/DDBJ databases">
        <authorList>
            <consortium name="Pathogen Informatics"/>
        </authorList>
    </citation>
    <scope>NUCLEOTIDE SEQUENCE [LARGE SCALE GENOMIC DNA]</scope>
    <source>
        <strain evidence="2">Dakar</strain>
        <strain evidence="3">Dakar, Senegal</strain>
    </source>
</reference>
<proteinExistence type="predicted"/>
<dbReference type="STRING" id="6186.A0A183JHK1"/>
<organism evidence="4">
    <name type="scientific">Schistosoma curassoni</name>
    <dbReference type="NCBI Taxonomy" id="6186"/>
    <lineage>
        <taxon>Eukaryota</taxon>
        <taxon>Metazoa</taxon>
        <taxon>Spiralia</taxon>
        <taxon>Lophotrochozoa</taxon>
        <taxon>Platyhelminthes</taxon>
        <taxon>Trematoda</taxon>
        <taxon>Digenea</taxon>
        <taxon>Strigeidida</taxon>
        <taxon>Schistosomatoidea</taxon>
        <taxon>Schistosomatidae</taxon>
        <taxon>Schistosoma</taxon>
    </lineage>
</organism>
<evidence type="ECO:0000313" key="4">
    <source>
        <dbReference type="WBParaSite" id="SCUD_0000217401-mRNA-1"/>
    </source>
</evidence>
<dbReference type="AlphaFoldDB" id="A0A183JHK1"/>
<feature type="region of interest" description="Disordered" evidence="1">
    <location>
        <begin position="1"/>
        <end position="22"/>
    </location>
</feature>
<dbReference type="Proteomes" id="UP000279833">
    <property type="component" value="Unassembled WGS sequence"/>
</dbReference>
<keyword evidence="3" id="KW-1185">Reference proteome</keyword>
<evidence type="ECO:0000256" key="1">
    <source>
        <dbReference type="SAM" id="MobiDB-lite"/>
    </source>
</evidence>
<dbReference type="WBParaSite" id="SCUD_0000217401-mRNA-1">
    <property type="protein sequence ID" value="SCUD_0000217401-mRNA-1"/>
    <property type="gene ID" value="SCUD_0000217401"/>
</dbReference>
<accession>A0A183JHK1</accession>